<dbReference type="Proteomes" id="UP000305673">
    <property type="component" value="Plasmid pPR12A201"/>
</dbReference>
<keyword evidence="2" id="KW-1185">Reference proteome</keyword>
<reference evidence="1 2" key="1">
    <citation type="submission" date="2020-05" db="EMBL/GenBank/DDBJ databases">
        <title>Genome sequences of pea root nodulating Rhizobium spp.</title>
        <authorList>
            <person name="Rahi P."/>
        </authorList>
    </citation>
    <scope>NUCLEOTIDE SEQUENCE [LARGE SCALE GENOMIC DNA]</scope>
    <source>
        <strain evidence="2">JKLM 12A2</strain>
        <plasmid evidence="1 2">pPR12A201</plasmid>
    </source>
</reference>
<accession>A0ABX6PPC3</accession>
<geneLocation type="plasmid" evidence="1 2">
    <name>pPR12A201</name>
</geneLocation>
<name>A0ABX6PPC3_9HYPH</name>
<keyword evidence="1" id="KW-0614">Plasmid</keyword>
<sequence>MNDARYTFHETIAEIAALTQPCCDEGSTFHFSVEHLAKRQVCFQFRGRNRNGRFEVVGHRLDVNRGDLTFLPGHLVVAAMADFEDNAVMAFYIGKCSSIGTITGEVLARLGMSPEVLLIEIVTGQSDDLSASNSLSRLALIGLEGTKGWSPLRAASDILTLDGLLHPYWCRNRCVVIGGPKFSLNR</sequence>
<proteinExistence type="predicted"/>
<organism evidence="1 2">
    <name type="scientific">Rhizobium indicum</name>
    <dbReference type="NCBI Taxonomy" id="2583231"/>
    <lineage>
        <taxon>Bacteria</taxon>
        <taxon>Pseudomonadati</taxon>
        <taxon>Pseudomonadota</taxon>
        <taxon>Alphaproteobacteria</taxon>
        <taxon>Hyphomicrobiales</taxon>
        <taxon>Rhizobiaceae</taxon>
        <taxon>Rhizobium/Agrobacterium group</taxon>
        <taxon>Rhizobium</taxon>
    </lineage>
</organism>
<protein>
    <submittedName>
        <fullName evidence="1">Uncharacterized protein</fullName>
    </submittedName>
</protein>
<dbReference type="EMBL" id="CP054022">
    <property type="protein sequence ID" value="QKK20460.1"/>
    <property type="molecule type" value="Genomic_DNA"/>
</dbReference>
<evidence type="ECO:0000313" key="2">
    <source>
        <dbReference type="Proteomes" id="UP000305673"/>
    </source>
</evidence>
<gene>
    <name evidence="1" type="ORF">FFM53_029185</name>
</gene>
<dbReference type="RefSeq" id="WP_138391204.1">
    <property type="nucleotide sequence ID" value="NZ_CP054022.1"/>
</dbReference>
<evidence type="ECO:0000313" key="1">
    <source>
        <dbReference type="EMBL" id="QKK20460.1"/>
    </source>
</evidence>